<dbReference type="EMBL" id="AYKH01000010">
    <property type="protein sequence ID" value="ROO28334.1"/>
    <property type="molecule type" value="Genomic_DNA"/>
</dbReference>
<dbReference type="Gene3D" id="3.30.2350.10">
    <property type="entry name" value="Pseudouridine synthase"/>
    <property type="match status" value="1"/>
</dbReference>
<reference evidence="9 10" key="1">
    <citation type="submission" date="2013-10" db="EMBL/GenBank/DDBJ databases">
        <title>Salinisphaera orenii MK-B5 Genome Sequencing.</title>
        <authorList>
            <person name="Lai Q."/>
            <person name="Li C."/>
            <person name="Shao Z."/>
        </authorList>
    </citation>
    <scope>NUCLEOTIDE SEQUENCE [LARGE SCALE GENOMIC DNA]</scope>
    <source>
        <strain evidence="9 10">MK-B5</strain>
    </source>
</reference>
<dbReference type="InterPro" id="IPR014780">
    <property type="entry name" value="tRNA_psdUridine_synth_TruB"/>
</dbReference>
<dbReference type="Pfam" id="PF01509">
    <property type="entry name" value="TruB_N"/>
    <property type="match status" value="1"/>
</dbReference>
<comment type="similarity">
    <text evidence="2 5">Belongs to the pseudouridine synthase TruB family. Type 1 subfamily.</text>
</comment>
<evidence type="ECO:0000256" key="4">
    <source>
        <dbReference type="ARBA" id="ARBA00023235"/>
    </source>
</evidence>
<dbReference type="CDD" id="cd21152">
    <property type="entry name" value="PUA_TruB_bacterial"/>
    <property type="match status" value="1"/>
</dbReference>
<evidence type="ECO:0000313" key="9">
    <source>
        <dbReference type="EMBL" id="ROO28334.1"/>
    </source>
</evidence>
<evidence type="ECO:0000259" key="7">
    <source>
        <dbReference type="Pfam" id="PF09157"/>
    </source>
</evidence>
<dbReference type="AlphaFoldDB" id="A0A423PRW4"/>
<dbReference type="GO" id="GO:0160148">
    <property type="term" value="F:tRNA pseudouridine(55) synthase activity"/>
    <property type="evidence" value="ECO:0007669"/>
    <property type="project" value="UniProtKB-EC"/>
</dbReference>
<evidence type="ECO:0000256" key="5">
    <source>
        <dbReference type="HAMAP-Rule" id="MF_01080"/>
    </source>
</evidence>
<keyword evidence="3 5" id="KW-0819">tRNA processing</keyword>
<dbReference type="InterPro" id="IPR015947">
    <property type="entry name" value="PUA-like_sf"/>
</dbReference>
<comment type="caution">
    <text evidence="9">The sequence shown here is derived from an EMBL/GenBank/DDBJ whole genome shotgun (WGS) entry which is preliminary data.</text>
</comment>
<dbReference type="HAMAP" id="MF_01080">
    <property type="entry name" value="TruB_bact"/>
    <property type="match status" value="1"/>
</dbReference>
<dbReference type="GO" id="GO:1990481">
    <property type="term" value="P:mRNA pseudouridine synthesis"/>
    <property type="evidence" value="ECO:0007669"/>
    <property type="project" value="TreeGrafter"/>
</dbReference>
<dbReference type="GO" id="GO:0003723">
    <property type="term" value="F:RNA binding"/>
    <property type="evidence" value="ECO:0007669"/>
    <property type="project" value="InterPro"/>
</dbReference>
<dbReference type="NCBIfam" id="TIGR00431">
    <property type="entry name" value="TruB"/>
    <property type="match status" value="1"/>
</dbReference>
<dbReference type="InterPro" id="IPR015240">
    <property type="entry name" value="tRNA_sdUridine_synth_fam1_C"/>
</dbReference>
<feature type="domain" description="tRNA pseudouridylate synthase B C-terminal" evidence="8">
    <location>
        <begin position="181"/>
        <end position="241"/>
    </location>
</feature>
<keyword evidence="10" id="KW-1185">Reference proteome</keyword>
<comment type="function">
    <text evidence="5">Responsible for synthesis of pseudouridine from uracil-55 in the psi GC loop of transfer RNAs.</text>
</comment>
<dbReference type="PANTHER" id="PTHR13767">
    <property type="entry name" value="TRNA-PSEUDOURIDINE SYNTHASE"/>
    <property type="match status" value="1"/>
</dbReference>
<evidence type="ECO:0000256" key="2">
    <source>
        <dbReference type="ARBA" id="ARBA00005642"/>
    </source>
</evidence>
<feature type="active site" description="Nucleophile" evidence="5">
    <location>
        <position position="47"/>
    </location>
</feature>
<comment type="catalytic activity">
    <reaction evidence="1 5">
        <text>uridine(55) in tRNA = pseudouridine(55) in tRNA</text>
        <dbReference type="Rhea" id="RHEA:42532"/>
        <dbReference type="Rhea" id="RHEA-COMP:10101"/>
        <dbReference type="Rhea" id="RHEA-COMP:10102"/>
        <dbReference type="ChEBI" id="CHEBI:65314"/>
        <dbReference type="ChEBI" id="CHEBI:65315"/>
        <dbReference type="EC" id="5.4.99.25"/>
    </reaction>
</comment>
<evidence type="ECO:0000256" key="3">
    <source>
        <dbReference type="ARBA" id="ARBA00022694"/>
    </source>
</evidence>
<evidence type="ECO:0000259" key="6">
    <source>
        <dbReference type="Pfam" id="PF01509"/>
    </source>
</evidence>
<sequence>MARRRRGRDVDGVVLLDKPLGCSSNAALQRVRRAFDARKAGHTGSLDPLATGLLPVCLGEATKASGYLLHANKRYRVTAEVGSETATGDREGGITRESQAATPEAAEFDAILARFLGPQQQIPPMYSALKKDGKRLYEHARAGREIERDSRAIEVYAIECVARSAERFTLDVSVSAGTYIRTLVEDIARAWGGCAHVGALRRLGVGRLGSEHAMVTLDDIEAQAGDVRSLDHFLQPVSTVLEDWPRLTLDGAQATAIGQGRRVLGPGHVPAGESLVCLVGENGDLYGFGVVTDAGEIAPKRLFARPQR</sequence>
<protein>
    <recommendedName>
        <fullName evidence="5">tRNA pseudouridine synthase B</fullName>
        <ecNumber evidence="5">5.4.99.25</ecNumber>
    </recommendedName>
    <alternativeName>
        <fullName evidence="5">tRNA pseudouridine(55) synthase</fullName>
        <shortName evidence="5">Psi55 synthase</shortName>
    </alternativeName>
    <alternativeName>
        <fullName evidence="5">tRNA pseudouridylate synthase</fullName>
    </alternativeName>
    <alternativeName>
        <fullName evidence="5">tRNA-uridine isomerase</fullName>
    </alternativeName>
</protein>
<dbReference type="PANTHER" id="PTHR13767:SF2">
    <property type="entry name" value="PSEUDOURIDYLATE SYNTHASE TRUB1"/>
    <property type="match status" value="1"/>
</dbReference>
<feature type="domain" description="tRNA pseudouridine synthase II TruB subfamily 1 C-terminal" evidence="7">
    <location>
        <begin position="245"/>
        <end position="303"/>
    </location>
</feature>
<evidence type="ECO:0000256" key="1">
    <source>
        <dbReference type="ARBA" id="ARBA00000385"/>
    </source>
</evidence>
<feature type="domain" description="Pseudouridine synthase II N-terminal" evidence="6">
    <location>
        <begin position="32"/>
        <end position="180"/>
    </location>
</feature>
<proteinExistence type="inferred from homology"/>
<dbReference type="Pfam" id="PF16198">
    <property type="entry name" value="TruB_C_2"/>
    <property type="match status" value="1"/>
</dbReference>
<accession>A0A423PRW4</accession>
<dbReference type="InterPro" id="IPR020103">
    <property type="entry name" value="PsdUridine_synth_cat_dom_sf"/>
</dbReference>
<keyword evidence="4 5" id="KW-0413">Isomerase</keyword>
<dbReference type="RefSeq" id="WP_123630695.1">
    <property type="nucleotide sequence ID" value="NZ_AYKH01000010.1"/>
</dbReference>
<name>A0A423PRW4_9GAMM</name>
<evidence type="ECO:0000313" key="10">
    <source>
        <dbReference type="Proteomes" id="UP000283993"/>
    </source>
</evidence>
<evidence type="ECO:0000259" key="8">
    <source>
        <dbReference type="Pfam" id="PF16198"/>
    </source>
</evidence>
<dbReference type="InterPro" id="IPR032819">
    <property type="entry name" value="TruB_C"/>
</dbReference>
<dbReference type="GO" id="GO:0031119">
    <property type="term" value="P:tRNA pseudouridine synthesis"/>
    <property type="evidence" value="ECO:0007669"/>
    <property type="project" value="UniProtKB-UniRule"/>
</dbReference>
<dbReference type="InterPro" id="IPR036974">
    <property type="entry name" value="PUA_sf"/>
</dbReference>
<organism evidence="9 10">
    <name type="scientific">Salinisphaera orenii MK-B5</name>
    <dbReference type="NCBI Taxonomy" id="856730"/>
    <lineage>
        <taxon>Bacteria</taxon>
        <taxon>Pseudomonadati</taxon>
        <taxon>Pseudomonadota</taxon>
        <taxon>Gammaproteobacteria</taxon>
        <taxon>Salinisphaerales</taxon>
        <taxon>Salinisphaeraceae</taxon>
        <taxon>Salinisphaera</taxon>
    </lineage>
</organism>
<gene>
    <name evidence="5" type="primary">truB</name>
    <name evidence="9" type="ORF">SAOR_06400</name>
</gene>
<dbReference type="Pfam" id="PF09157">
    <property type="entry name" value="TruB-C_2"/>
    <property type="match status" value="1"/>
</dbReference>
<dbReference type="CDD" id="cd02573">
    <property type="entry name" value="PseudoU_synth_EcTruB"/>
    <property type="match status" value="1"/>
</dbReference>
<dbReference type="SUPFAM" id="SSF55120">
    <property type="entry name" value="Pseudouridine synthase"/>
    <property type="match status" value="1"/>
</dbReference>
<dbReference type="InterPro" id="IPR002501">
    <property type="entry name" value="PsdUridine_synth_N"/>
</dbReference>
<dbReference type="Gene3D" id="2.30.130.10">
    <property type="entry name" value="PUA domain"/>
    <property type="match status" value="1"/>
</dbReference>
<dbReference type="SUPFAM" id="SSF88697">
    <property type="entry name" value="PUA domain-like"/>
    <property type="match status" value="1"/>
</dbReference>
<dbReference type="Proteomes" id="UP000283993">
    <property type="component" value="Unassembled WGS sequence"/>
</dbReference>
<dbReference type="EC" id="5.4.99.25" evidence="5"/>